<evidence type="ECO:0000256" key="1">
    <source>
        <dbReference type="SAM" id="MobiDB-lite"/>
    </source>
</evidence>
<dbReference type="EMBL" id="JFFI01002428">
    <property type="protein sequence ID" value="KXH33846.1"/>
    <property type="molecule type" value="Genomic_DNA"/>
</dbReference>
<feature type="region of interest" description="Disordered" evidence="1">
    <location>
        <begin position="61"/>
        <end position="92"/>
    </location>
</feature>
<dbReference type="AlphaFoldDB" id="A0A135SD51"/>
<proteinExistence type="predicted"/>
<comment type="caution">
    <text evidence="2">The sequence shown here is derived from an EMBL/GenBank/DDBJ whole genome shotgun (WGS) entry which is preliminary data.</text>
</comment>
<gene>
    <name evidence="2" type="ORF">CSAL01_13408</name>
</gene>
<evidence type="ECO:0000313" key="3">
    <source>
        <dbReference type="Proteomes" id="UP000070121"/>
    </source>
</evidence>
<reference evidence="2 3" key="1">
    <citation type="submission" date="2014-02" db="EMBL/GenBank/DDBJ databases">
        <title>The genome sequence of Colletotrichum salicis CBS 607.94.</title>
        <authorList>
            <person name="Baroncelli R."/>
            <person name="Thon M.R."/>
        </authorList>
    </citation>
    <scope>NUCLEOTIDE SEQUENCE [LARGE SCALE GENOMIC DNA]</scope>
    <source>
        <strain evidence="2 3">CBS 607.94</strain>
    </source>
</reference>
<evidence type="ECO:0000313" key="2">
    <source>
        <dbReference type="EMBL" id="KXH33846.1"/>
    </source>
</evidence>
<keyword evidence="3" id="KW-1185">Reference proteome</keyword>
<organism evidence="2 3">
    <name type="scientific">Colletotrichum salicis</name>
    <dbReference type="NCBI Taxonomy" id="1209931"/>
    <lineage>
        <taxon>Eukaryota</taxon>
        <taxon>Fungi</taxon>
        <taxon>Dikarya</taxon>
        <taxon>Ascomycota</taxon>
        <taxon>Pezizomycotina</taxon>
        <taxon>Sordariomycetes</taxon>
        <taxon>Hypocreomycetidae</taxon>
        <taxon>Glomerellales</taxon>
        <taxon>Glomerellaceae</taxon>
        <taxon>Colletotrichum</taxon>
        <taxon>Colletotrichum acutatum species complex</taxon>
    </lineage>
</organism>
<accession>A0A135SD51</accession>
<sequence length="92" mass="9935">MVGTAEGKFAPSSNFVDSGSRSVAIRFKGRHSAHGMQECQRGNLVDEPSLLIFRDSTRRMIPDFEKPAGADSRGLGKKLSREPYPSSAAPSP</sequence>
<dbReference type="Proteomes" id="UP000070121">
    <property type="component" value="Unassembled WGS sequence"/>
</dbReference>
<name>A0A135SD51_9PEZI</name>
<protein>
    <submittedName>
        <fullName evidence="2">Uncharacterized protein</fullName>
    </submittedName>
</protein>